<feature type="region of interest" description="Disordered" evidence="8">
    <location>
        <begin position="418"/>
        <end position="440"/>
    </location>
</feature>
<dbReference type="Pfam" id="PF02133">
    <property type="entry name" value="Transp_cyt_pur"/>
    <property type="match status" value="2"/>
</dbReference>
<comment type="subcellular location">
    <subcellularLocation>
        <location evidence="1">Membrane</location>
        <topology evidence="1">Multi-pass membrane protein</topology>
    </subcellularLocation>
</comment>
<feature type="transmembrane region" description="Helical" evidence="9">
    <location>
        <begin position="136"/>
        <end position="162"/>
    </location>
</feature>
<dbReference type="OrthoDB" id="2116389at2759"/>
<comment type="caution">
    <text evidence="10">The sequence shown here is derived from an EMBL/GenBank/DDBJ whole genome shotgun (WGS) entry which is preliminary data.</text>
</comment>
<dbReference type="PANTHER" id="PTHR31806:SF5">
    <property type="entry name" value="PURINE-CYTOSINE PERMEASE FCY21"/>
    <property type="match status" value="1"/>
</dbReference>
<keyword evidence="5 9" id="KW-1133">Transmembrane helix</keyword>
<dbReference type="PIRSF" id="PIRSF002744">
    <property type="entry name" value="Pur-cyt_permease"/>
    <property type="match status" value="1"/>
</dbReference>
<keyword evidence="3 7" id="KW-0813">Transport</keyword>
<dbReference type="GO" id="GO:0022857">
    <property type="term" value="F:transmembrane transporter activity"/>
    <property type="evidence" value="ECO:0007669"/>
    <property type="project" value="InterPro"/>
</dbReference>
<sequence>MSDDKEKAELDDAQVNGNEAIERGHDPVTVEKLGLGKVTSKLFTWGVETRGIYPVPLHQRVDRNFHKIFFIWLAMNFNILSFSAGTSGPLVYSLGLRDSCLIILFINLLCCIPPAYMSTWGPKLGLRTMCLSRYSFGFYCISVPCILGLATMTGFMILNCILGGQTLSAVSGGDLSWTYERLSWIPVLIVYLVALGVGGKHLSNPPPSEPATAEHILTFASVLAGFVLTYCPMGCDFTTYMDSRVSQWRIFWYSYLGFIIPVITIQCLGAAFAVSIPVVPSWSAAYVDQSLGDLFVAVLRPTGGFGKFLTVLLSLSVTANIAPTMYSFGLTFQVFIPYCAHLPRFVFAVLATAMKDAYWARRHLISVIPLSIVGAHRYYATLTNFLGLIGYWASNFIAVVLVEHFLFRAHPEWFLPSSTTTTTSSPSLSKHSPTPNSALMNKNSTGDPFAQYLLRDWNTPSLLPSGIPALLSSIISYGLVIPCMDQAWFIGPVAQKTGDIGFEVAFILTVLFYVPLRWVEVDGWTLVYEAIILGALDTDTVLDYRQWQKEQ</sequence>
<feature type="transmembrane region" description="Helical" evidence="9">
    <location>
        <begin position="308"/>
        <end position="329"/>
    </location>
</feature>
<dbReference type="InterPro" id="IPR026030">
    <property type="entry name" value="Pur-cyt_permease_Fcy2/21/22"/>
</dbReference>
<dbReference type="PANTHER" id="PTHR31806">
    <property type="entry name" value="PURINE-CYTOSINE PERMEASE FCY2-RELATED"/>
    <property type="match status" value="1"/>
</dbReference>
<feature type="transmembrane region" description="Helical" evidence="9">
    <location>
        <begin position="385"/>
        <end position="407"/>
    </location>
</feature>
<gene>
    <name evidence="10" type="ORF">A7U60_g1949</name>
</gene>
<evidence type="ECO:0000313" key="10">
    <source>
        <dbReference type="EMBL" id="OCB90838.1"/>
    </source>
</evidence>
<dbReference type="Proteomes" id="UP000757232">
    <property type="component" value="Unassembled WGS sequence"/>
</dbReference>
<evidence type="ECO:0000256" key="4">
    <source>
        <dbReference type="ARBA" id="ARBA00022692"/>
    </source>
</evidence>
<comment type="similarity">
    <text evidence="2 7">Belongs to the purine-cytosine permease (2.A.39) family.</text>
</comment>
<feature type="transmembrane region" description="Helical" evidence="9">
    <location>
        <begin position="211"/>
        <end position="231"/>
    </location>
</feature>
<keyword evidence="6 7" id="KW-0472">Membrane</keyword>
<name>A0A9Q5I367_SANBA</name>
<keyword evidence="4 9" id="KW-0812">Transmembrane</keyword>
<proteinExistence type="inferred from homology"/>
<evidence type="ECO:0000256" key="9">
    <source>
        <dbReference type="SAM" id="Phobius"/>
    </source>
</evidence>
<feature type="transmembrane region" description="Helical" evidence="9">
    <location>
        <begin position="252"/>
        <end position="276"/>
    </location>
</feature>
<feature type="transmembrane region" description="Helical" evidence="9">
    <location>
        <begin position="99"/>
        <end position="116"/>
    </location>
</feature>
<evidence type="ECO:0000256" key="6">
    <source>
        <dbReference type="ARBA" id="ARBA00023136"/>
    </source>
</evidence>
<keyword evidence="11" id="KW-1185">Reference proteome</keyword>
<dbReference type="GO" id="GO:0005886">
    <property type="term" value="C:plasma membrane"/>
    <property type="evidence" value="ECO:0007669"/>
    <property type="project" value="TreeGrafter"/>
</dbReference>
<accession>A0A9Q5I367</accession>
<evidence type="ECO:0000256" key="1">
    <source>
        <dbReference type="ARBA" id="ARBA00004141"/>
    </source>
</evidence>
<feature type="transmembrane region" description="Helical" evidence="9">
    <location>
        <begin position="500"/>
        <end position="519"/>
    </location>
</feature>
<evidence type="ECO:0000256" key="5">
    <source>
        <dbReference type="ARBA" id="ARBA00022989"/>
    </source>
</evidence>
<evidence type="ECO:0000256" key="7">
    <source>
        <dbReference type="PIRNR" id="PIRNR002744"/>
    </source>
</evidence>
<evidence type="ECO:0000313" key="11">
    <source>
        <dbReference type="Proteomes" id="UP000757232"/>
    </source>
</evidence>
<dbReference type="AlphaFoldDB" id="A0A9Q5I367"/>
<protein>
    <submittedName>
        <fullName evidence="10">NCS cytosine-purine permease</fullName>
    </submittedName>
</protein>
<reference evidence="10" key="1">
    <citation type="submission" date="2016-06" db="EMBL/GenBank/DDBJ databases">
        <title>Draft Genome sequence of the fungus Inonotus baumii.</title>
        <authorList>
            <person name="Zhu H."/>
            <person name="Lin W."/>
        </authorList>
    </citation>
    <scope>NUCLEOTIDE SEQUENCE</scope>
    <source>
        <strain evidence="10">821</strain>
    </source>
</reference>
<dbReference type="Gene3D" id="1.10.4160.10">
    <property type="entry name" value="Hydantoin permease"/>
    <property type="match status" value="1"/>
</dbReference>
<feature type="compositionally biased region" description="Low complexity" evidence="8">
    <location>
        <begin position="418"/>
        <end position="435"/>
    </location>
</feature>
<evidence type="ECO:0000256" key="3">
    <source>
        <dbReference type="ARBA" id="ARBA00022448"/>
    </source>
</evidence>
<dbReference type="EMBL" id="LNZH02000116">
    <property type="protein sequence ID" value="OCB90838.1"/>
    <property type="molecule type" value="Genomic_DNA"/>
</dbReference>
<evidence type="ECO:0000256" key="8">
    <source>
        <dbReference type="SAM" id="MobiDB-lite"/>
    </source>
</evidence>
<feature type="transmembrane region" description="Helical" evidence="9">
    <location>
        <begin position="462"/>
        <end position="480"/>
    </location>
</feature>
<organism evidence="10 11">
    <name type="scientific">Sanghuangporus baumii</name>
    <name type="common">Phellinus baumii</name>
    <dbReference type="NCBI Taxonomy" id="108892"/>
    <lineage>
        <taxon>Eukaryota</taxon>
        <taxon>Fungi</taxon>
        <taxon>Dikarya</taxon>
        <taxon>Basidiomycota</taxon>
        <taxon>Agaricomycotina</taxon>
        <taxon>Agaricomycetes</taxon>
        <taxon>Hymenochaetales</taxon>
        <taxon>Hymenochaetaceae</taxon>
        <taxon>Sanghuangporus</taxon>
    </lineage>
</organism>
<feature type="transmembrane region" description="Helical" evidence="9">
    <location>
        <begin position="69"/>
        <end position="92"/>
    </location>
</feature>
<dbReference type="InterPro" id="IPR001248">
    <property type="entry name" value="Pur-cyt_permease"/>
</dbReference>
<evidence type="ECO:0000256" key="2">
    <source>
        <dbReference type="ARBA" id="ARBA00008974"/>
    </source>
</evidence>